<protein>
    <submittedName>
        <fullName evidence="3">HigA family addiction module antidote protein</fullName>
    </submittedName>
</protein>
<evidence type="ECO:0000259" key="2">
    <source>
        <dbReference type="PROSITE" id="PS50943"/>
    </source>
</evidence>
<dbReference type="InterPro" id="IPR052345">
    <property type="entry name" value="Rad_response_metalloprotease"/>
</dbReference>
<evidence type="ECO:0000313" key="4">
    <source>
        <dbReference type="Proteomes" id="UP000639516"/>
    </source>
</evidence>
<evidence type="ECO:0000256" key="1">
    <source>
        <dbReference type="ARBA" id="ARBA00007227"/>
    </source>
</evidence>
<dbReference type="SUPFAM" id="SSF47413">
    <property type="entry name" value="lambda repressor-like DNA-binding domains"/>
    <property type="match status" value="1"/>
</dbReference>
<organism evidence="3 4">
    <name type="scientific">Bradyrhizobium campsiandrae</name>
    <dbReference type="NCBI Taxonomy" id="1729892"/>
    <lineage>
        <taxon>Bacteria</taxon>
        <taxon>Pseudomonadati</taxon>
        <taxon>Pseudomonadota</taxon>
        <taxon>Alphaproteobacteria</taxon>
        <taxon>Hyphomicrobiales</taxon>
        <taxon>Nitrobacteraceae</taxon>
        <taxon>Bradyrhizobium</taxon>
    </lineage>
</organism>
<dbReference type="InterPro" id="IPR013430">
    <property type="entry name" value="Toxin_antidote_HigA"/>
</dbReference>
<name>A0ABR7U8C3_9BRAD</name>
<dbReference type="PANTHER" id="PTHR43236:SF2">
    <property type="entry name" value="BLL0069 PROTEIN"/>
    <property type="match status" value="1"/>
</dbReference>
<dbReference type="InterPro" id="IPR001387">
    <property type="entry name" value="Cro/C1-type_HTH"/>
</dbReference>
<dbReference type="SMART" id="SM00530">
    <property type="entry name" value="HTH_XRE"/>
    <property type="match status" value="1"/>
</dbReference>
<dbReference type="RefSeq" id="WP_188104486.1">
    <property type="nucleotide sequence ID" value="NZ_JAANIH010000040.1"/>
</dbReference>
<dbReference type="InterPro" id="IPR010982">
    <property type="entry name" value="Lambda_DNA-bd_dom_sf"/>
</dbReference>
<reference evidence="3 4" key="1">
    <citation type="journal article" date="2020" name="Arch. Microbiol.">
        <title>Bradyrhizobium campsiandrae sp. nov., a nitrogen-fixing bacterial strain isolated from a native leguminous tree from the Amazon adapted to flooded conditions.</title>
        <authorList>
            <person name="Cabral Michel D."/>
            <person name="Martins da Costa E."/>
            <person name="Azarias Guimaraes A."/>
            <person name="Soares de Carvalho T."/>
            <person name="Santos de Castro Caputo P."/>
            <person name="Willems A."/>
            <person name="de Souza Moreira F.M."/>
        </authorList>
    </citation>
    <scope>NUCLEOTIDE SEQUENCE [LARGE SCALE GENOMIC DNA]</scope>
    <source>
        <strain evidence="4">INPA 384B</strain>
    </source>
</reference>
<sequence length="358" mass="40553">MAQEQHIFEPDYAVRPGAFLEESLEAMGISARELARRCGRSAKLIVEILSGKAPVEPETALQFEKVTDVSAAIWLNLESEYRLHLARQSEDRKLSDSFAWAREFPLREMQERGIIEQSKDNADTVRKLLKFFGVAGIDACEASFASYSIAFRHSPSFQTDNKSLYSWLRLGEIQAEAIVCKDYDRATFLKSLSKIRTLTSKSVDEVLPEIESICARAGVAFVLTRPIGKMSLSGISRWLSPRKALIQQTMRHKANDHFWFTFFHEAAHIILHSRKMVFVVKPDTADEDEANKWAAEFLIPAAELAKFVRAGDFSEEAVLDFAGVQGIAAGIVVGQLQKRDHLTYRQLNHLKQRFEWGE</sequence>
<dbReference type="CDD" id="cd00093">
    <property type="entry name" value="HTH_XRE"/>
    <property type="match status" value="1"/>
</dbReference>
<dbReference type="InterPro" id="IPR010359">
    <property type="entry name" value="IrrE_HExxH"/>
</dbReference>
<comment type="caution">
    <text evidence="3">The sequence shown here is derived from an EMBL/GenBank/DDBJ whole genome shotgun (WGS) entry which is preliminary data.</text>
</comment>
<feature type="domain" description="HTH cro/C1-type" evidence="2">
    <location>
        <begin position="20"/>
        <end position="74"/>
    </location>
</feature>
<comment type="similarity">
    <text evidence="1">Belongs to the short-chain fatty acyl-CoA assimilation regulator (ScfR) family.</text>
</comment>
<keyword evidence="4" id="KW-1185">Reference proteome</keyword>
<dbReference type="Pfam" id="PF06114">
    <property type="entry name" value="Peptidase_M78"/>
    <property type="match status" value="1"/>
</dbReference>
<evidence type="ECO:0000313" key="3">
    <source>
        <dbReference type="EMBL" id="MBC9980299.1"/>
    </source>
</evidence>
<dbReference type="NCBIfam" id="TIGR02607">
    <property type="entry name" value="antidote_HigA"/>
    <property type="match status" value="1"/>
</dbReference>
<accession>A0ABR7U8C3</accession>
<gene>
    <name evidence="3" type="ORF">HA482_19015</name>
</gene>
<dbReference type="Gene3D" id="1.10.260.40">
    <property type="entry name" value="lambda repressor-like DNA-binding domains"/>
    <property type="match status" value="1"/>
</dbReference>
<dbReference type="EMBL" id="JAATTO010000025">
    <property type="protein sequence ID" value="MBC9980299.1"/>
    <property type="molecule type" value="Genomic_DNA"/>
</dbReference>
<proteinExistence type="inferred from homology"/>
<dbReference type="Gene3D" id="1.10.10.2910">
    <property type="match status" value="1"/>
</dbReference>
<dbReference type="Proteomes" id="UP000639516">
    <property type="component" value="Unassembled WGS sequence"/>
</dbReference>
<dbReference type="PROSITE" id="PS50943">
    <property type="entry name" value="HTH_CROC1"/>
    <property type="match status" value="1"/>
</dbReference>
<dbReference type="PANTHER" id="PTHR43236">
    <property type="entry name" value="ANTITOXIN HIGA1"/>
    <property type="match status" value="1"/>
</dbReference>